<dbReference type="InterPro" id="IPR029063">
    <property type="entry name" value="SAM-dependent_MTases_sf"/>
</dbReference>
<evidence type="ECO:0000256" key="2">
    <source>
        <dbReference type="ARBA" id="ARBA00022679"/>
    </source>
</evidence>
<proteinExistence type="predicted"/>
<dbReference type="Pfam" id="PF02636">
    <property type="entry name" value="Methyltransf_28"/>
    <property type="match status" value="1"/>
</dbReference>
<dbReference type="Proteomes" id="UP000323337">
    <property type="component" value="Unassembled WGS sequence"/>
</dbReference>
<dbReference type="Gene3D" id="3.40.50.12710">
    <property type="match status" value="1"/>
</dbReference>
<keyword evidence="1 3" id="KW-0489">Methyltransferase</keyword>
<reference evidence="3 4" key="1">
    <citation type="submission" date="2019-08" db="EMBL/GenBank/DDBJ databases">
        <title>Genomic characterization of a novel candidate phylum (ARYD3) from a high temperature, high salinity tertiary oil reservoir in north central Oklahoma, USA.</title>
        <authorList>
            <person name="Youssef N.H."/>
            <person name="Yadav A."/>
            <person name="Elshahed M.S."/>
        </authorList>
    </citation>
    <scope>NUCLEOTIDE SEQUENCE [LARGE SCALE GENOMIC DNA]</scope>
    <source>
        <strain evidence="3">ARYD1</strain>
    </source>
</reference>
<dbReference type="PANTHER" id="PTHR12049">
    <property type="entry name" value="PROTEIN ARGININE METHYLTRANSFERASE NDUFAF7, MITOCHONDRIAL"/>
    <property type="match status" value="1"/>
</dbReference>
<dbReference type="GO" id="GO:0035243">
    <property type="term" value="F:protein-arginine omega-N symmetric methyltransferase activity"/>
    <property type="evidence" value="ECO:0007669"/>
    <property type="project" value="TreeGrafter"/>
</dbReference>
<evidence type="ECO:0000313" key="3">
    <source>
        <dbReference type="EMBL" id="TYB33720.1"/>
    </source>
</evidence>
<protein>
    <submittedName>
        <fullName evidence="3">SAM-dependent methyltransferase</fullName>
    </submittedName>
</protein>
<dbReference type="AlphaFoldDB" id="A0A5D0MQ39"/>
<comment type="caution">
    <text evidence="3">The sequence shown here is derived from an EMBL/GenBank/DDBJ whole genome shotgun (WGS) entry which is preliminary data.</text>
</comment>
<gene>
    <name evidence="3" type="ORF">FXF49_04760</name>
</gene>
<organism evidence="3 4">
    <name type="scientific">Flexistipes sinusarabici</name>
    <dbReference type="NCBI Taxonomy" id="2352"/>
    <lineage>
        <taxon>Bacteria</taxon>
        <taxon>Pseudomonadati</taxon>
        <taxon>Deferribacterota</taxon>
        <taxon>Deferribacteres</taxon>
        <taxon>Deferribacterales</taxon>
        <taxon>Flexistipitaceae</taxon>
        <taxon>Flexistipes</taxon>
    </lineage>
</organism>
<dbReference type="EMBL" id="VSIV01000109">
    <property type="protein sequence ID" value="TYB33720.1"/>
    <property type="molecule type" value="Genomic_DNA"/>
</dbReference>
<keyword evidence="2 3" id="KW-0808">Transferase</keyword>
<evidence type="ECO:0000313" key="4">
    <source>
        <dbReference type="Proteomes" id="UP000323337"/>
    </source>
</evidence>
<sequence>MDNQLEIIVKNKIKEKGKITFAEFMDMALYYPELGYYQKENPFGEQGSFYTSVNASSSFGRSIASGFVRIFESTGIEQNICEMGAGSGYLAKDILDYYKQEFPEIYSNLSYLIIEKSEYLTERQKELLKEHTDAGKIEWRDFENFAYFNGIFFSNELVDAFPVHRIINIDGEYKELYVINHNNELQFYPDEISSPEIEEYMHQADVKLNNKQMGDISICAVDWIKSLGSKISKGFVITIDYGFEAGQLYSDFRVDGTVTCYFKHKQNNDFFERIGYQDITAFVDFSGLEIYGREFGLEKLSFMPQWLFLIQCGILNEMEKAESDLQKTAIKSLIVPEGGFGTNFHVLVQTKNVEIPEDFVFNKSSFETFDMLSRIF</sequence>
<evidence type="ECO:0000256" key="1">
    <source>
        <dbReference type="ARBA" id="ARBA00022603"/>
    </source>
</evidence>
<name>A0A5D0MQ39_FLESI</name>
<accession>A0A5D0MQ39</accession>
<dbReference type="PANTHER" id="PTHR12049:SF7">
    <property type="entry name" value="PROTEIN ARGININE METHYLTRANSFERASE NDUFAF7, MITOCHONDRIAL"/>
    <property type="match status" value="1"/>
</dbReference>
<dbReference type="RefSeq" id="WP_303700761.1">
    <property type="nucleotide sequence ID" value="NZ_VSIV01000109.1"/>
</dbReference>
<dbReference type="SUPFAM" id="SSF53335">
    <property type="entry name" value="S-adenosyl-L-methionine-dependent methyltransferases"/>
    <property type="match status" value="1"/>
</dbReference>
<dbReference type="InterPro" id="IPR003788">
    <property type="entry name" value="NDUFAF7"/>
</dbReference>
<dbReference type="GO" id="GO:0032259">
    <property type="term" value="P:methylation"/>
    <property type="evidence" value="ECO:0007669"/>
    <property type="project" value="UniProtKB-KW"/>
</dbReference>
<dbReference type="InterPro" id="IPR038375">
    <property type="entry name" value="NDUFAF7_sf"/>
</dbReference>